<dbReference type="GO" id="GO:0016020">
    <property type="term" value="C:membrane"/>
    <property type="evidence" value="ECO:0007669"/>
    <property type="project" value="UniProtKB-SubCell"/>
</dbReference>
<evidence type="ECO:0000256" key="5">
    <source>
        <dbReference type="ARBA" id="ARBA00023136"/>
    </source>
</evidence>
<evidence type="ECO:0000256" key="7">
    <source>
        <dbReference type="SAM" id="Phobius"/>
    </source>
</evidence>
<gene>
    <name evidence="8" type="ORF">HHL10_18685</name>
</gene>
<feature type="region of interest" description="Disordered" evidence="6">
    <location>
        <begin position="90"/>
        <end position="155"/>
    </location>
</feature>
<dbReference type="EMBL" id="JABBFW010000014">
    <property type="protein sequence ID" value="NML17012.1"/>
    <property type="molecule type" value="Genomic_DNA"/>
</dbReference>
<evidence type="ECO:0000256" key="3">
    <source>
        <dbReference type="ARBA" id="ARBA00022692"/>
    </source>
</evidence>
<dbReference type="InterPro" id="IPR005498">
    <property type="entry name" value="T4SS_VirB10/TraB/TrbI"/>
</dbReference>
<keyword evidence="3 7" id="KW-0812">Transmembrane</keyword>
<evidence type="ECO:0000256" key="2">
    <source>
        <dbReference type="ARBA" id="ARBA00010265"/>
    </source>
</evidence>
<dbReference type="CDD" id="cd16429">
    <property type="entry name" value="VirB10"/>
    <property type="match status" value="1"/>
</dbReference>
<dbReference type="Pfam" id="PF03743">
    <property type="entry name" value="TrbI"/>
    <property type="match status" value="1"/>
</dbReference>
<comment type="subcellular location">
    <subcellularLocation>
        <location evidence="1">Membrane</location>
        <topology evidence="1">Single-pass membrane protein</topology>
    </subcellularLocation>
</comment>
<protein>
    <submittedName>
        <fullName evidence="8">Conjugal transfer protein TrbI</fullName>
    </submittedName>
</protein>
<comment type="caution">
    <text evidence="8">The sequence shown here is derived from an EMBL/GenBank/DDBJ whole genome shotgun (WGS) entry which is preliminary data.</text>
</comment>
<proteinExistence type="inferred from homology"/>
<evidence type="ECO:0000256" key="6">
    <source>
        <dbReference type="SAM" id="MobiDB-lite"/>
    </source>
</evidence>
<feature type="compositionally biased region" description="Low complexity" evidence="6">
    <location>
        <begin position="96"/>
        <end position="109"/>
    </location>
</feature>
<name>A0A848FCG5_9BURK</name>
<feature type="transmembrane region" description="Helical" evidence="7">
    <location>
        <begin position="26"/>
        <end position="45"/>
    </location>
</feature>
<sequence length="481" mass="49945">MADKDLMSPDATPGKASVRRVNNVPLYLLGSALLGFVGIIGTVAYQRADQQQQRAQEMEPNTKRTTSALAMARTIAGDSNRSIIEARVDAPPPAAAPASAASGVPVARPSPEDLDRPPLPPGSTSTAAGNGAGQYTGAGTGQQQPPVDQQAQQLAQIKAQQFMEAVRANTNMPLAIKGQQPSTGAAAGAGGAPGSREEMLARMRQAEQAAASAGGESQDPMTVYRARVAALQGGPGAAGGLGDARAGAAQPVPARNGMAQFDNRQGGDRWRLDSQVEVADTPYLLRAGKAKIPVTLLEGINSELPGQITGIVTRNIFDTATGDHLLIPQGTTVVGAYSSEVAYGQARVLVGLQRLVFPDDSTLDIGGMPAADPEGYAGLHDRVNNHYVRLFASAFLLSGITAGISMSQHTTQSPNGVPTFSGAMSEAVGQQLGLATSQLLSKNMNLSPTLEIRPGFRFVVVVAKDLRFPGPYQGKPARSIQ</sequence>
<organism evidence="8 9">
    <name type="scientific">Azohydromonas caseinilytica</name>
    <dbReference type="NCBI Taxonomy" id="2728836"/>
    <lineage>
        <taxon>Bacteria</taxon>
        <taxon>Pseudomonadati</taxon>
        <taxon>Pseudomonadota</taxon>
        <taxon>Betaproteobacteria</taxon>
        <taxon>Burkholderiales</taxon>
        <taxon>Sphaerotilaceae</taxon>
        <taxon>Azohydromonas</taxon>
    </lineage>
</organism>
<evidence type="ECO:0000256" key="1">
    <source>
        <dbReference type="ARBA" id="ARBA00004167"/>
    </source>
</evidence>
<evidence type="ECO:0000313" key="9">
    <source>
        <dbReference type="Proteomes" id="UP000574067"/>
    </source>
</evidence>
<reference evidence="8 9" key="1">
    <citation type="submission" date="2020-04" db="EMBL/GenBank/DDBJ databases">
        <title>Azohydromonas sp. isolated from soil.</title>
        <authorList>
            <person name="Dahal R.H."/>
        </authorList>
    </citation>
    <scope>NUCLEOTIDE SEQUENCE [LARGE SCALE GENOMIC DNA]</scope>
    <source>
        <strain evidence="8 9">G-1-1-14</strain>
    </source>
</reference>
<dbReference type="InterPro" id="IPR042217">
    <property type="entry name" value="T4SS_VirB10/TrbI"/>
</dbReference>
<dbReference type="AlphaFoldDB" id="A0A848FCG5"/>
<comment type="similarity">
    <text evidence="2">Belongs to the TrbI/VirB10 family.</text>
</comment>
<dbReference type="Gene3D" id="2.40.128.260">
    <property type="entry name" value="Type IV secretion system, VirB10/TraB/TrbI"/>
    <property type="match status" value="1"/>
</dbReference>
<dbReference type="Proteomes" id="UP000574067">
    <property type="component" value="Unassembled WGS sequence"/>
</dbReference>
<keyword evidence="5 7" id="KW-0472">Membrane</keyword>
<feature type="compositionally biased region" description="Gly residues" evidence="6">
    <location>
        <begin position="130"/>
        <end position="140"/>
    </location>
</feature>
<keyword evidence="4 7" id="KW-1133">Transmembrane helix</keyword>
<accession>A0A848FCG5</accession>
<keyword evidence="9" id="KW-1185">Reference proteome</keyword>
<feature type="compositionally biased region" description="Low complexity" evidence="6">
    <location>
        <begin position="141"/>
        <end position="155"/>
    </location>
</feature>
<evidence type="ECO:0000313" key="8">
    <source>
        <dbReference type="EMBL" id="NML17012.1"/>
    </source>
</evidence>
<dbReference type="RefSeq" id="WP_169161912.1">
    <property type="nucleotide sequence ID" value="NZ_JABBFW010000014.1"/>
</dbReference>
<evidence type="ECO:0000256" key="4">
    <source>
        <dbReference type="ARBA" id="ARBA00022989"/>
    </source>
</evidence>